<keyword evidence="4" id="KW-1185">Reference proteome</keyword>
<organism evidence="3 4">
    <name type="scientific">Desulfosarcina ovata subsp. ovata</name>
    <dbReference type="NCBI Taxonomy" id="2752305"/>
    <lineage>
        <taxon>Bacteria</taxon>
        <taxon>Pseudomonadati</taxon>
        <taxon>Thermodesulfobacteriota</taxon>
        <taxon>Desulfobacteria</taxon>
        <taxon>Desulfobacterales</taxon>
        <taxon>Desulfosarcinaceae</taxon>
        <taxon>Desulfosarcina</taxon>
    </lineage>
</organism>
<dbReference type="PANTHER" id="PTHR45947:SF15">
    <property type="entry name" value="TEICHURONIC ACID BIOSYNTHESIS GLYCOSYLTRANSFERASE TUAC-RELATED"/>
    <property type="match status" value="1"/>
</dbReference>
<dbReference type="CDD" id="cd03801">
    <property type="entry name" value="GT4_PimA-like"/>
    <property type="match status" value="1"/>
</dbReference>
<evidence type="ECO:0000313" key="3">
    <source>
        <dbReference type="EMBL" id="BBO88534.1"/>
    </source>
</evidence>
<dbReference type="Gene3D" id="3.40.50.2000">
    <property type="entry name" value="Glycogen Phosphorylase B"/>
    <property type="match status" value="2"/>
</dbReference>
<dbReference type="InterPro" id="IPR050194">
    <property type="entry name" value="Glycosyltransferase_grp1"/>
</dbReference>
<evidence type="ECO:0000313" key="4">
    <source>
        <dbReference type="Proteomes" id="UP000422108"/>
    </source>
</evidence>
<dbReference type="Proteomes" id="UP000422108">
    <property type="component" value="Chromosome"/>
</dbReference>
<name>A0A5K8A849_9BACT</name>
<gene>
    <name evidence="3" type="primary">csp2G</name>
    <name evidence="3" type="ORF">DSCOOX_17140</name>
</gene>
<dbReference type="SUPFAM" id="SSF53756">
    <property type="entry name" value="UDP-Glycosyltransferase/glycogen phosphorylase"/>
    <property type="match status" value="1"/>
</dbReference>
<dbReference type="Pfam" id="PF00534">
    <property type="entry name" value="Glycos_transf_1"/>
    <property type="match status" value="1"/>
</dbReference>
<accession>A0A5K8A849</accession>
<dbReference type="GO" id="GO:0016757">
    <property type="term" value="F:glycosyltransferase activity"/>
    <property type="evidence" value="ECO:0007669"/>
    <property type="project" value="InterPro"/>
</dbReference>
<dbReference type="AlphaFoldDB" id="A0A5K8A849"/>
<dbReference type="InterPro" id="IPR028098">
    <property type="entry name" value="Glyco_trans_4-like_N"/>
</dbReference>
<keyword evidence="3" id="KW-0808">Transferase</keyword>
<sequence>MINILHAIDTGGPGGAETVFINLVTGLEKHNCRSHAVIPRKGWVHEQLNDRGVVPIIVKSKGGFSFKYLYHLIRIIKSKKIDIVLSHLFGSNVYCSLAGLICRVPVISVFHGFVDTSENESLVDFKFRLINWGSKHIVFVSDQLKAHYQQHTIVSRKKSITIYNGIDTDVFKPAKADNVRKELGFTNDNIVFGSIGNIRPAKGYDILIVAATQVIKEFPQCRFIIAGQGSGKLYESLLKKIKDLNLRDYLTFIGFRGNVANVLNNFDAFVLPSTTEGFSISTIEAMACGIPIVVTKSGGPEEIVDSGINGIMVNANSVESLVIGLREIVTQYDKAKGRAVTAIDDVNTKFNIQSMIMKYLSLLLTNK</sequence>
<evidence type="ECO:0000259" key="2">
    <source>
        <dbReference type="Pfam" id="PF13439"/>
    </source>
</evidence>
<dbReference type="Pfam" id="PF13439">
    <property type="entry name" value="Glyco_transf_4"/>
    <property type="match status" value="1"/>
</dbReference>
<feature type="domain" description="Glycosyltransferase subfamily 4-like N-terminal" evidence="2">
    <location>
        <begin position="13"/>
        <end position="169"/>
    </location>
</feature>
<proteinExistence type="predicted"/>
<feature type="domain" description="Glycosyl transferase family 1" evidence="1">
    <location>
        <begin position="177"/>
        <end position="335"/>
    </location>
</feature>
<dbReference type="EMBL" id="AP021879">
    <property type="protein sequence ID" value="BBO88534.1"/>
    <property type="molecule type" value="Genomic_DNA"/>
</dbReference>
<reference evidence="3 4" key="1">
    <citation type="submission" date="2019-11" db="EMBL/GenBank/DDBJ databases">
        <title>Comparative genomics of hydrocarbon-degrading Desulfosarcina strains.</title>
        <authorList>
            <person name="Watanabe M."/>
            <person name="Kojima H."/>
            <person name="Fukui M."/>
        </authorList>
    </citation>
    <scope>NUCLEOTIDE SEQUENCE [LARGE SCALE GENOMIC DNA]</scope>
    <source>
        <strain evidence="4">oXyS1</strain>
    </source>
</reference>
<dbReference type="RefSeq" id="WP_155309832.1">
    <property type="nucleotide sequence ID" value="NZ_AP021879.1"/>
</dbReference>
<protein>
    <submittedName>
        <fullName evidence="3">Glycosyl transferase</fullName>
    </submittedName>
</protein>
<evidence type="ECO:0000259" key="1">
    <source>
        <dbReference type="Pfam" id="PF00534"/>
    </source>
</evidence>
<dbReference type="PANTHER" id="PTHR45947">
    <property type="entry name" value="SULFOQUINOVOSYL TRANSFERASE SQD2"/>
    <property type="match status" value="1"/>
</dbReference>
<dbReference type="InterPro" id="IPR001296">
    <property type="entry name" value="Glyco_trans_1"/>
</dbReference>